<evidence type="ECO:0000313" key="8">
    <source>
        <dbReference type="Ensembl" id="ENSCPGP00000027136.1"/>
    </source>
</evidence>
<dbReference type="GO" id="GO:0035196">
    <property type="term" value="P:miRNA processing"/>
    <property type="evidence" value="ECO:0007669"/>
    <property type="project" value="UniProtKB-ARBA"/>
</dbReference>
<accession>A0A8C3KQY3</accession>
<dbReference type="GO" id="GO:0035198">
    <property type="term" value="F:miRNA binding"/>
    <property type="evidence" value="ECO:0007669"/>
    <property type="project" value="InterPro"/>
</dbReference>
<keyword evidence="7" id="KW-0539">Nucleus</keyword>
<dbReference type="InterPro" id="IPR039691">
    <property type="entry name" value="ZC3H7A/B"/>
</dbReference>
<protein>
    <submittedName>
        <fullName evidence="8">Uncharacterized protein</fullName>
    </submittedName>
</protein>
<reference evidence="8" key="2">
    <citation type="submission" date="2025-09" db="UniProtKB">
        <authorList>
            <consortium name="Ensembl"/>
        </authorList>
    </citation>
    <scope>IDENTIFICATION</scope>
</reference>
<dbReference type="SMART" id="SM00028">
    <property type="entry name" value="TPR"/>
    <property type="match status" value="3"/>
</dbReference>
<evidence type="ECO:0000256" key="6">
    <source>
        <dbReference type="ARBA" id="ARBA00022833"/>
    </source>
</evidence>
<keyword evidence="4" id="KW-0677">Repeat</keyword>
<dbReference type="GO" id="GO:0008270">
    <property type="term" value="F:zinc ion binding"/>
    <property type="evidence" value="ECO:0007669"/>
    <property type="project" value="UniProtKB-KW"/>
</dbReference>
<keyword evidence="2" id="KW-0597">Phosphoprotein</keyword>
<proteinExistence type="predicted"/>
<dbReference type="Ensembl" id="ENSCPGT00000029622.1">
    <property type="protein sequence ID" value="ENSCPGP00000027136.1"/>
    <property type="gene ID" value="ENSCPGG00000018695.1"/>
</dbReference>
<evidence type="ECO:0000256" key="2">
    <source>
        <dbReference type="ARBA" id="ARBA00022553"/>
    </source>
</evidence>
<keyword evidence="3" id="KW-0479">Metal-binding</keyword>
<sequence length="352" mass="38688">MSNVSEERSTRQQDIKKGLQFIEYDFVVLLLYLVRNLFNEGNDVYREGDWRGSLSHYTEAINIADYANSEEIHVSDDILEKLHVNRIACFSNMGLHEKVLEDCEIALRLNENNFRALYRKAKALNELGRYKTAYDAVAKCSLAVPQDESVIKLTQELAQKLGLKIRKAYVRAKKQEMVSAASSSNFVSEVSKVSSVPVPSLSSVMPLQVEKVSLPSAVLANGGNVSFSMPEACLDCGDGDIIIGEELDELLDSVPDPEESVMVRLVSRGPIPAGSVAPSVPFSASLLGTLPVSAGFVPSPSLSEIFSQPLASSLENFCSPLSTFSISEPKRAWEKELEGRGAQESWVVFRDC</sequence>
<keyword evidence="6" id="KW-0862">Zinc</keyword>
<evidence type="ECO:0000256" key="5">
    <source>
        <dbReference type="ARBA" id="ARBA00022771"/>
    </source>
</evidence>
<reference evidence="8" key="1">
    <citation type="submission" date="2025-08" db="UniProtKB">
        <authorList>
            <consortium name="Ensembl"/>
        </authorList>
    </citation>
    <scope>IDENTIFICATION</scope>
</reference>
<dbReference type="InterPro" id="IPR019734">
    <property type="entry name" value="TPR_rpt"/>
</dbReference>
<organism evidence="8 9">
    <name type="scientific">Calidris pygmaea</name>
    <name type="common">Spoon-billed sandpiper</name>
    <dbReference type="NCBI Taxonomy" id="425635"/>
    <lineage>
        <taxon>Eukaryota</taxon>
        <taxon>Metazoa</taxon>
        <taxon>Chordata</taxon>
        <taxon>Craniata</taxon>
        <taxon>Vertebrata</taxon>
        <taxon>Euteleostomi</taxon>
        <taxon>Archelosauria</taxon>
        <taxon>Archosauria</taxon>
        <taxon>Dinosauria</taxon>
        <taxon>Saurischia</taxon>
        <taxon>Theropoda</taxon>
        <taxon>Coelurosauria</taxon>
        <taxon>Aves</taxon>
        <taxon>Neognathae</taxon>
        <taxon>Neoaves</taxon>
        <taxon>Charadriiformes</taxon>
        <taxon>Scolopacidae</taxon>
        <taxon>Calidris</taxon>
    </lineage>
</organism>
<dbReference type="Proteomes" id="UP000694419">
    <property type="component" value="Unplaced"/>
</dbReference>
<dbReference type="GO" id="GO:0010608">
    <property type="term" value="P:post-transcriptional regulation of gene expression"/>
    <property type="evidence" value="ECO:0007669"/>
    <property type="project" value="UniProtKB-ARBA"/>
</dbReference>
<keyword evidence="9" id="KW-1185">Reference proteome</keyword>
<dbReference type="AlphaFoldDB" id="A0A8C3KQY3"/>
<evidence type="ECO:0000256" key="3">
    <source>
        <dbReference type="ARBA" id="ARBA00022723"/>
    </source>
</evidence>
<keyword evidence="5" id="KW-0863">Zinc-finger</keyword>
<evidence type="ECO:0000256" key="4">
    <source>
        <dbReference type="ARBA" id="ARBA00022737"/>
    </source>
</evidence>
<dbReference type="Gene3D" id="1.25.40.10">
    <property type="entry name" value="Tetratricopeptide repeat domain"/>
    <property type="match status" value="1"/>
</dbReference>
<evidence type="ECO:0000313" key="9">
    <source>
        <dbReference type="Proteomes" id="UP000694419"/>
    </source>
</evidence>
<comment type="subcellular location">
    <subcellularLocation>
        <location evidence="1">Nucleus</location>
    </subcellularLocation>
</comment>
<dbReference type="PANTHER" id="PTHR14928">
    <property type="entry name" value="MICRO-RNA BINDING ZINC FINGER CCCH DOMAIN-CONTAINING PROTEIN 7"/>
    <property type="match status" value="1"/>
</dbReference>
<dbReference type="FunFam" id="1.25.40.10:FF:000070">
    <property type="entry name" value="zinc finger CCCH domain-containing protein 7B"/>
    <property type="match status" value="1"/>
</dbReference>
<dbReference type="SUPFAM" id="SSF48452">
    <property type="entry name" value="TPR-like"/>
    <property type="match status" value="1"/>
</dbReference>
<dbReference type="InterPro" id="IPR011990">
    <property type="entry name" value="TPR-like_helical_dom_sf"/>
</dbReference>
<dbReference type="PANTHER" id="PTHR14928:SF13">
    <property type="entry name" value="ZINC FINGER CCCH DOMAIN-CONTAINING PROTEIN 7A"/>
    <property type="match status" value="1"/>
</dbReference>
<name>A0A8C3KQY3_9CHAR</name>
<evidence type="ECO:0000256" key="1">
    <source>
        <dbReference type="ARBA" id="ARBA00004123"/>
    </source>
</evidence>
<dbReference type="GO" id="GO:0005634">
    <property type="term" value="C:nucleus"/>
    <property type="evidence" value="ECO:0007669"/>
    <property type="project" value="UniProtKB-SubCell"/>
</dbReference>
<evidence type="ECO:0000256" key="7">
    <source>
        <dbReference type="ARBA" id="ARBA00023242"/>
    </source>
</evidence>